<dbReference type="Pfam" id="PF00512">
    <property type="entry name" value="HisKA"/>
    <property type="match status" value="1"/>
</dbReference>
<comment type="subcellular location">
    <subcellularLocation>
        <location evidence="2">Membrane</location>
    </subcellularLocation>
</comment>
<evidence type="ECO:0000313" key="13">
    <source>
        <dbReference type="Proteomes" id="UP000093523"/>
    </source>
</evidence>
<evidence type="ECO:0000259" key="11">
    <source>
        <dbReference type="PROSITE" id="PS50885"/>
    </source>
</evidence>
<dbReference type="EC" id="2.7.13.3" evidence="3"/>
<dbReference type="InterPro" id="IPR003660">
    <property type="entry name" value="HAMP_dom"/>
</dbReference>
<evidence type="ECO:0000256" key="3">
    <source>
        <dbReference type="ARBA" id="ARBA00012438"/>
    </source>
</evidence>
<feature type="modified residue" description="4-aspartylphosphate" evidence="7">
    <location>
        <position position="669"/>
    </location>
</feature>
<dbReference type="Proteomes" id="UP000093523">
    <property type="component" value="Unassembled WGS sequence"/>
</dbReference>
<evidence type="ECO:0000256" key="7">
    <source>
        <dbReference type="PROSITE-ProRule" id="PRU00169"/>
    </source>
</evidence>
<dbReference type="CDD" id="cd17546">
    <property type="entry name" value="REC_hyHK_CKI1_RcsC-like"/>
    <property type="match status" value="1"/>
</dbReference>
<keyword evidence="4 7" id="KW-0597">Phosphoprotein</keyword>
<evidence type="ECO:0000256" key="5">
    <source>
        <dbReference type="ARBA" id="ARBA00022679"/>
    </source>
</evidence>
<dbReference type="SUPFAM" id="SSF55874">
    <property type="entry name" value="ATPase domain of HSP90 chaperone/DNA topoisomerase II/histidine kinase"/>
    <property type="match status" value="1"/>
</dbReference>
<dbReference type="PROSITE" id="PS50110">
    <property type="entry name" value="RESPONSE_REGULATORY"/>
    <property type="match status" value="1"/>
</dbReference>
<dbReference type="GO" id="GO:0009927">
    <property type="term" value="F:histidine phosphotransfer kinase activity"/>
    <property type="evidence" value="ECO:0007669"/>
    <property type="project" value="TreeGrafter"/>
</dbReference>
<dbReference type="STRING" id="688.A6E04_16345"/>
<keyword evidence="8" id="KW-1133">Transmembrane helix</keyword>
<dbReference type="PANTHER" id="PTHR43047">
    <property type="entry name" value="TWO-COMPONENT HISTIDINE PROTEIN KINASE"/>
    <property type="match status" value="1"/>
</dbReference>
<proteinExistence type="predicted"/>
<dbReference type="PROSITE" id="PS50885">
    <property type="entry name" value="HAMP"/>
    <property type="match status" value="1"/>
</dbReference>
<name>A0A1B9NWL6_ALILO</name>
<dbReference type="FunFam" id="3.30.565.10:FF:000006">
    <property type="entry name" value="Sensor histidine kinase WalK"/>
    <property type="match status" value="1"/>
</dbReference>
<feature type="domain" description="Response regulatory" evidence="10">
    <location>
        <begin position="618"/>
        <end position="735"/>
    </location>
</feature>
<protein>
    <recommendedName>
        <fullName evidence="3">histidine kinase</fullName>
        <ecNumber evidence="3">2.7.13.3</ecNumber>
    </recommendedName>
</protein>
<dbReference type="Gene3D" id="6.10.340.10">
    <property type="match status" value="1"/>
</dbReference>
<dbReference type="SMART" id="SM00448">
    <property type="entry name" value="REC"/>
    <property type="match status" value="1"/>
</dbReference>
<dbReference type="RefSeq" id="WP_065611743.1">
    <property type="nucleotide sequence ID" value="NZ_CAWMPN010000015.1"/>
</dbReference>
<dbReference type="Pfam" id="PF00672">
    <property type="entry name" value="HAMP"/>
    <property type="match status" value="1"/>
</dbReference>
<dbReference type="PROSITE" id="PS50109">
    <property type="entry name" value="HIS_KIN"/>
    <property type="match status" value="1"/>
</dbReference>
<dbReference type="PRINTS" id="PR00344">
    <property type="entry name" value="BCTRLSENSOR"/>
</dbReference>
<evidence type="ECO:0000259" key="10">
    <source>
        <dbReference type="PROSITE" id="PS50110"/>
    </source>
</evidence>
<evidence type="ECO:0000256" key="1">
    <source>
        <dbReference type="ARBA" id="ARBA00000085"/>
    </source>
</evidence>
<evidence type="ECO:0000256" key="2">
    <source>
        <dbReference type="ARBA" id="ARBA00004370"/>
    </source>
</evidence>
<dbReference type="Gene3D" id="1.10.287.130">
    <property type="match status" value="1"/>
</dbReference>
<sequence>MLLKNKFFVALTGTITVYSILISIASYQIISTNEKEITSVATSVENKYIHKNVSHYANNISQFLNLEMKEIDSISQRYAEIIKGAGENTNNILKISNDELRKYSTSVYLTKVKVIPLNENDKFTIKQYYVDNGFYLTFKINITRLIYKLARKQNEDGFLSLIIDQDMNMVTKNNNAQKYLSEYKVKLNDITKIKELTFNEMITMRNISTKTAWDSEIHLGKEKYIVAIQPVKDYPWNVAVLIKKKTTTSYSQELTEKIHNNYNVFIKKIINTIIMLTILTLLLSTFITNYIKGPLILFSQWIKEIQEGNYEYNNPLLYRKDELGVLARNVALMAQHISTLVDDLERKIDDRTNKLKKSKEIAESANIKKSKFIANISHELRTPLNAILGLSLYLIEKEEDQEKKKTLNTLYKAGEGLLEMVNDILDLSKIEANKIISNKEPNSIDNIITNIIDVISFQSNSKNIKIDYKKNEFYNLNIDKKHLNKIVMNLLSNSIKFTDKGGKININVKYINSTNLSTDLVLEFTDNGRGIEKKDIERIFNPFEQIHDQDKDQGTGLGLFITKKIIEDMNGNISIESEVGEGTSIFITLKDIEIIKSKIINKYHHMKREIHEMKSKKSIAIVDDIEFNREVLKRKLEPYDFHIIEGINGKDILEKLKNTSSLPDVIFTDIKMPIMNGIELSRRIKDSKDMKHIPVIAITAQGMLDEETKIKKYCDGYLIKPIDNKSLDSIISSLF</sequence>
<dbReference type="Gene3D" id="3.30.565.10">
    <property type="entry name" value="Histidine kinase-like ATPase, C-terminal domain"/>
    <property type="match status" value="1"/>
</dbReference>
<gene>
    <name evidence="12" type="ORF">A6E04_16345</name>
</gene>
<dbReference type="PANTHER" id="PTHR43047:SF72">
    <property type="entry name" value="OSMOSENSING HISTIDINE PROTEIN KINASE SLN1"/>
    <property type="match status" value="1"/>
</dbReference>
<dbReference type="SUPFAM" id="SSF47384">
    <property type="entry name" value="Homodimeric domain of signal transducing histidine kinase"/>
    <property type="match status" value="1"/>
</dbReference>
<keyword evidence="8" id="KW-0812">Transmembrane</keyword>
<dbReference type="InterPro" id="IPR036890">
    <property type="entry name" value="HATPase_C_sf"/>
</dbReference>
<dbReference type="GO" id="GO:0000155">
    <property type="term" value="F:phosphorelay sensor kinase activity"/>
    <property type="evidence" value="ECO:0007669"/>
    <property type="project" value="InterPro"/>
</dbReference>
<feature type="transmembrane region" description="Helical" evidence="8">
    <location>
        <begin position="269"/>
        <end position="291"/>
    </location>
</feature>
<dbReference type="InterPro" id="IPR003661">
    <property type="entry name" value="HisK_dim/P_dom"/>
</dbReference>
<dbReference type="Gene3D" id="3.40.50.2300">
    <property type="match status" value="1"/>
</dbReference>
<dbReference type="SMART" id="SM00387">
    <property type="entry name" value="HATPase_c"/>
    <property type="match status" value="1"/>
</dbReference>
<evidence type="ECO:0000259" key="9">
    <source>
        <dbReference type="PROSITE" id="PS50109"/>
    </source>
</evidence>
<reference evidence="12 13" key="1">
    <citation type="submission" date="2016-06" db="EMBL/GenBank/DDBJ databases">
        <authorList>
            <person name="Kjaerup R.B."/>
            <person name="Dalgaard T.S."/>
            <person name="Juul-Madsen H.R."/>
        </authorList>
    </citation>
    <scope>NUCLEOTIDE SEQUENCE [LARGE SCALE GENOMIC DNA]</scope>
    <source>
        <strain evidence="12 13">1S159</strain>
    </source>
</reference>
<dbReference type="SMART" id="SM00388">
    <property type="entry name" value="HisKA"/>
    <property type="match status" value="1"/>
</dbReference>
<feature type="domain" description="HAMP" evidence="11">
    <location>
        <begin position="289"/>
        <end position="342"/>
    </location>
</feature>
<keyword evidence="5" id="KW-0808">Transferase</keyword>
<dbReference type="InterPro" id="IPR011006">
    <property type="entry name" value="CheY-like_superfamily"/>
</dbReference>
<evidence type="ECO:0000256" key="4">
    <source>
        <dbReference type="ARBA" id="ARBA00022553"/>
    </source>
</evidence>
<dbReference type="InterPro" id="IPR036097">
    <property type="entry name" value="HisK_dim/P_sf"/>
</dbReference>
<dbReference type="InterPro" id="IPR005467">
    <property type="entry name" value="His_kinase_dom"/>
</dbReference>
<dbReference type="AlphaFoldDB" id="A0A1B9NWL6"/>
<dbReference type="InterPro" id="IPR001789">
    <property type="entry name" value="Sig_transdc_resp-reg_receiver"/>
</dbReference>
<dbReference type="OrthoDB" id="9810730at2"/>
<comment type="caution">
    <text evidence="12">The sequence shown here is derived from an EMBL/GenBank/DDBJ whole genome shotgun (WGS) entry which is preliminary data.</text>
</comment>
<evidence type="ECO:0000256" key="6">
    <source>
        <dbReference type="ARBA" id="ARBA00022777"/>
    </source>
</evidence>
<evidence type="ECO:0000313" key="12">
    <source>
        <dbReference type="EMBL" id="OCH19594.1"/>
    </source>
</evidence>
<dbReference type="InterPro" id="IPR004358">
    <property type="entry name" value="Sig_transdc_His_kin-like_C"/>
</dbReference>
<dbReference type="Pfam" id="PF02518">
    <property type="entry name" value="HATPase_c"/>
    <property type="match status" value="1"/>
</dbReference>
<dbReference type="CDD" id="cd00082">
    <property type="entry name" value="HisKA"/>
    <property type="match status" value="1"/>
</dbReference>
<feature type="domain" description="Histidine kinase" evidence="9">
    <location>
        <begin position="375"/>
        <end position="593"/>
    </location>
</feature>
<keyword evidence="8" id="KW-0472">Membrane</keyword>
<comment type="catalytic activity">
    <reaction evidence="1">
        <text>ATP + protein L-histidine = ADP + protein N-phospho-L-histidine.</text>
        <dbReference type="EC" id="2.7.13.3"/>
    </reaction>
</comment>
<organism evidence="12 13">
    <name type="scientific">Aliivibrio logei</name>
    <name type="common">Vibrio logei</name>
    <dbReference type="NCBI Taxonomy" id="688"/>
    <lineage>
        <taxon>Bacteria</taxon>
        <taxon>Pseudomonadati</taxon>
        <taxon>Pseudomonadota</taxon>
        <taxon>Gammaproteobacteria</taxon>
        <taxon>Vibrionales</taxon>
        <taxon>Vibrionaceae</taxon>
        <taxon>Aliivibrio</taxon>
    </lineage>
</organism>
<dbReference type="Pfam" id="PF00072">
    <property type="entry name" value="Response_reg"/>
    <property type="match status" value="1"/>
</dbReference>
<dbReference type="SUPFAM" id="SSF52172">
    <property type="entry name" value="CheY-like"/>
    <property type="match status" value="1"/>
</dbReference>
<dbReference type="InterPro" id="IPR003594">
    <property type="entry name" value="HATPase_dom"/>
</dbReference>
<dbReference type="GO" id="GO:0005886">
    <property type="term" value="C:plasma membrane"/>
    <property type="evidence" value="ECO:0007669"/>
    <property type="project" value="UniProtKB-ARBA"/>
</dbReference>
<dbReference type="SUPFAM" id="SSF158472">
    <property type="entry name" value="HAMP domain-like"/>
    <property type="match status" value="1"/>
</dbReference>
<evidence type="ECO:0000256" key="8">
    <source>
        <dbReference type="SAM" id="Phobius"/>
    </source>
</evidence>
<keyword evidence="6 12" id="KW-0418">Kinase</keyword>
<feature type="transmembrane region" description="Helical" evidence="8">
    <location>
        <begin position="7"/>
        <end position="30"/>
    </location>
</feature>
<accession>A0A1B9NWL6</accession>
<dbReference type="EMBL" id="MAJU01000015">
    <property type="protein sequence ID" value="OCH19594.1"/>
    <property type="molecule type" value="Genomic_DNA"/>
</dbReference>